<evidence type="ECO:0000313" key="3">
    <source>
        <dbReference type="EMBL" id="GIG90627.1"/>
    </source>
</evidence>
<feature type="region of interest" description="Disordered" evidence="1">
    <location>
        <begin position="1"/>
        <end position="29"/>
    </location>
</feature>
<organism evidence="3 4">
    <name type="scientific">Plantactinospora endophytica</name>
    <dbReference type="NCBI Taxonomy" id="673535"/>
    <lineage>
        <taxon>Bacteria</taxon>
        <taxon>Bacillati</taxon>
        <taxon>Actinomycetota</taxon>
        <taxon>Actinomycetes</taxon>
        <taxon>Micromonosporales</taxon>
        <taxon>Micromonosporaceae</taxon>
        <taxon>Plantactinospora</taxon>
    </lineage>
</organism>
<gene>
    <name evidence="3" type="ORF">Pen02_55630</name>
</gene>
<dbReference type="EMBL" id="BONW01000028">
    <property type="protein sequence ID" value="GIG90627.1"/>
    <property type="molecule type" value="Genomic_DNA"/>
</dbReference>
<proteinExistence type="predicted"/>
<evidence type="ECO:0000313" key="4">
    <source>
        <dbReference type="Proteomes" id="UP000646749"/>
    </source>
</evidence>
<dbReference type="RefSeq" id="WP_203869026.1">
    <property type="nucleotide sequence ID" value="NZ_BONW01000028.1"/>
</dbReference>
<feature type="compositionally biased region" description="Low complexity" evidence="1">
    <location>
        <begin position="197"/>
        <end position="215"/>
    </location>
</feature>
<evidence type="ECO:0000259" key="2">
    <source>
        <dbReference type="Pfam" id="PF13699"/>
    </source>
</evidence>
<dbReference type="SUPFAM" id="SSF159501">
    <property type="entry name" value="EreA/ChaN-like"/>
    <property type="match status" value="1"/>
</dbReference>
<feature type="compositionally biased region" description="Basic and acidic residues" evidence="1">
    <location>
        <begin position="174"/>
        <end position="190"/>
    </location>
</feature>
<sequence>MRAHDPPDRDAPTRRGRQTRAGAGGAAPTGSTAAILALQQQAGNAAVTWAIQRLHAESGPEHGHTHDEHGSEPAPGPEPVQRSAVHEVLRSAGTPLAEPVRQDAEARLGADFSDVRLHTGSLAQRSADEVGARAYTSGQHVVLGQGGADRRTLLHELTHVIQQRSGPVSGTDDGLGHRVSDPGDSFERAAEANAQRALGAPPAAAHPHGVLGAPPARREAHTATEPAGASSDTPAVQRVTQDELHREPPGPSVRVRGPRRSASTHKPTAKVRNQDDWNQLSAAYQAATGQAPVKDRISLDTDFVSVNETSPPVPAYQLGNALRQVATQERIPATVGGHTRSNAEMMEELGRRDPVSLAYWQAQDARDQQLANDAVARATQYQQESGDDNASAVADVTAAMLRGVPMPAADATDMLLLANDGLVIGGPHHQEPFFAWAANHMARLHQNGVRTLYLESVREDAHQRLIDAYLASGVMSPELTNFCDRYRAQHAVDLAEFLTEAHSTGMRIKGTGGRPARSVGTNMHRRAVMQNTYGEQVIRRDRAQSVAHGTAPGKYLVQAGASHATTHNNAQPGAVSVGGVNLPNHFPGINELLEVPAVRLADDPNVAPAAKVLRPI</sequence>
<protein>
    <recommendedName>
        <fullName evidence="2">eCIS core domain-containing protein</fullName>
    </recommendedName>
</protein>
<feature type="domain" description="eCIS core" evidence="2">
    <location>
        <begin position="95"/>
        <end position="166"/>
    </location>
</feature>
<evidence type="ECO:0000256" key="1">
    <source>
        <dbReference type="SAM" id="MobiDB-lite"/>
    </source>
</evidence>
<keyword evidence="4" id="KW-1185">Reference proteome</keyword>
<dbReference type="Pfam" id="PF13699">
    <property type="entry name" value="eCIS_core"/>
    <property type="match status" value="1"/>
</dbReference>
<feature type="region of interest" description="Disordered" evidence="1">
    <location>
        <begin position="162"/>
        <end position="276"/>
    </location>
</feature>
<dbReference type="InterPro" id="IPR025295">
    <property type="entry name" value="eCIS_core_dom"/>
</dbReference>
<name>A0ABQ4E7D3_9ACTN</name>
<feature type="region of interest" description="Disordered" evidence="1">
    <location>
        <begin position="58"/>
        <end position="82"/>
    </location>
</feature>
<dbReference type="Proteomes" id="UP000646749">
    <property type="component" value="Unassembled WGS sequence"/>
</dbReference>
<comment type="caution">
    <text evidence="3">The sequence shown here is derived from an EMBL/GenBank/DDBJ whole genome shotgun (WGS) entry which is preliminary data.</text>
</comment>
<accession>A0ABQ4E7D3</accession>
<feature type="compositionally biased region" description="Basic and acidic residues" evidence="1">
    <location>
        <begin position="1"/>
        <end position="13"/>
    </location>
</feature>
<feature type="compositionally biased region" description="Basic residues" evidence="1">
    <location>
        <begin position="256"/>
        <end position="269"/>
    </location>
</feature>
<feature type="compositionally biased region" description="Basic and acidic residues" evidence="1">
    <location>
        <begin position="58"/>
        <end position="71"/>
    </location>
</feature>
<reference evidence="3 4" key="1">
    <citation type="submission" date="2021-01" db="EMBL/GenBank/DDBJ databases">
        <title>Whole genome shotgun sequence of Plantactinospora endophytica NBRC 110450.</title>
        <authorList>
            <person name="Komaki H."/>
            <person name="Tamura T."/>
        </authorList>
    </citation>
    <scope>NUCLEOTIDE SEQUENCE [LARGE SCALE GENOMIC DNA]</scope>
    <source>
        <strain evidence="3 4">NBRC 110450</strain>
    </source>
</reference>
<dbReference type="Gene3D" id="3.40.50.11550">
    <property type="match status" value="1"/>
</dbReference>